<evidence type="ECO:0000313" key="3">
    <source>
        <dbReference type="Proteomes" id="UP000607653"/>
    </source>
</evidence>
<protein>
    <submittedName>
        <fullName evidence="2">Uncharacterized protein</fullName>
    </submittedName>
</protein>
<reference evidence="2 3" key="1">
    <citation type="journal article" date="2020" name="Mol. Biol. Evol.">
        <title>Distinct Expression and Methylation Patterns for Genes with Different Fates following a Single Whole-Genome Duplication in Flowering Plants.</title>
        <authorList>
            <person name="Shi T."/>
            <person name="Rahmani R.S."/>
            <person name="Gugger P.F."/>
            <person name="Wang M."/>
            <person name="Li H."/>
            <person name="Zhang Y."/>
            <person name="Li Z."/>
            <person name="Wang Q."/>
            <person name="Van de Peer Y."/>
            <person name="Marchal K."/>
            <person name="Chen J."/>
        </authorList>
    </citation>
    <scope>NUCLEOTIDE SEQUENCE [LARGE SCALE GENOMIC DNA]</scope>
    <source>
        <tissue evidence="2">Leaf</tissue>
    </source>
</reference>
<sequence>MLFPGWLALSTTCSSLVPHVTRLLVPITDSGSMYKAGADDVQSPKCPGIAFPFSRPWSPSKAMKLCR</sequence>
<evidence type="ECO:0000313" key="1">
    <source>
        <dbReference type="EMBL" id="DAD25489.1"/>
    </source>
</evidence>
<organism evidence="2 3">
    <name type="scientific">Nelumbo nucifera</name>
    <name type="common">Sacred lotus</name>
    <dbReference type="NCBI Taxonomy" id="4432"/>
    <lineage>
        <taxon>Eukaryota</taxon>
        <taxon>Viridiplantae</taxon>
        <taxon>Streptophyta</taxon>
        <taxon>Embryophyta</taxon>
        <taxon>Tracheophyta</taxon>
        <taxon>Spermatophyta</taxon>
        <taxon>Magnoliopsida</taxon>
        <taxon>Proteales</taxon>
        <taxon>Nelumbonaceae</taxon>
        <taxon>Nelumbo</taxon>
    </lineage>
</organism>
<keyword evidence="3" id="KW-1185">Reference proteome</keyword>
<gene>
    <name evidence="1" type="ORF">HUJ06_026952</name>
    <name evidence="2" type="ORF">HUJ06_027036</name>
</gene>
<evidence type="ECO:0000313" key="2">
    <source>
        <dbReference type="EMBL" id="DAD25572.1"/>
    </source>
</evidence>
<comment type="caution">
    <text evidence="2">The sequence shown here is derived from an EMBL/GenBank/DDBJ whole genome shotgun (WGS) entry which is preliminary data.</text>
</comment>
<accession>A0A822XZU9</accession>
<dbReference type="Proteomes" id="UP000607653">
    <property type="component" value="Unassembled WGS sequence"/>
</dbReference>
<proteinExistence type="predicted"/>
<name>A0A822XZU9_NELNU</name>
<dbReference type="EMBL" id="DUZY01000001">
    <property type="protein sequence ID" value="DAD25572.1"/>
    <property type="molecule type" value="Genomic_DNA"/>
</dbReference>
<dbReference type="EMBL" id="DUZY01000001">
    <property type="protein sequence ID" value="DAD25489.1"/>
    <property type="molecule type" value="Genomic_DNA"/>
</dbReference>
<dbReference type="AlphaFoldDB" id="A0A822XZU9"/>